<accession>A0ABR6W667</accession>
<gene>
    <name evidence="2" type="ORF">FH603_2591</name>
</gene>
<evidence type="ECO:0000256" key="1">
    <source>
        <dbReference type="SAM" id="SignalP"/>
    </source>
</evidence>
<name>A0ABR6W667_9BACT</name>
<keyword evidence="3" id="KW-1185">Reference proteome</keyword>
<feature type="chain" id="PRO_5045367402" evidence="1">
    <location>
        <begin position="31"/>
        <end position="211"/>
    </location>
</feature>
<organism evidence="2 3">
    <name type="scientific">Spirosoma utsteinense</name>
    <dbReference type="NCBI Taxonomy" id="2585773"/>
    <lineage>
        <taxon>Bacteria</taxon>
        <taxon>Pseudomonadati</taxon>
        <taxon>Bacteroidota</taxon>
        <taxon>Cytophagia</taxon>
        <taxon>Cytophagales</taxon>
        <taxon>Cytophagaceae</taxon>
        <taxon>Spirosoma</taxon>
    </lineage>
</organism>
<dbReference type="RefSeq" id="WP_186737877.1">
    <property type="nucleotide sequence ID" value="NZ_VFIA01000013.1"/>
</dbReference>
<dbReference type="EMBL" id="VFIA01000013">
    <property type="protein sequence ID" value="MBC3792082.1"/>
    <property type="molecule type" value="Genomic_DNA"/>
</dbReference>
<feature type="signal peptide" evidence="1">
    <location>
        <begin position="1"/>
        <end position="30"/>
    </location>
</feature>
<evidence type="ECO:0000313" key="3">
    <source>
        <dbReference type="Proteomes" id="UP000700732"/>
    </source>
</evidence>
<reference evidence="2 3" key="1">
    <citation type="submission" date="2019-06" db="EMBL/GenBank/DDBJ databases">
        <title>Spirosoma utsteinense sp. nov. isolated from Antarctic ice-free soils.</title>
        <authorList>
            <person name="Tahon G."/>
        </authorList>
    </citation>
    <scope>NUCLEOTIDE SEQUENCE [LARGE SCALE GENOMIC DNA]</scope>
    <source>
        <strain evidence="2 3">LMG 31447</strain>
    </source>
</reference>
<proteinExistence type="predicted"/>
<sequence length="211" mass="22667">MKTNPASILLFALILSITIGFGQQTAPANAGPRITFMLKNTLGYARMFRAVGPGMDYGFTMGKRETVPCNWPVGSKLYFSHDGKTNEGLILTVTAEDEGKILGTGNGDTAPRVKPTTQNQVGQVSFRLHNTSLLPKKVTLISYAPGESGNGTNGFMLAPKGNRTFTFPIGTRLYLATSDQVDIVMSGKRIDSGKPFLTVQQGDAGRAFDID</sequence>
<dbReference type="Proteomes" id="UP000700732">
    <property type="component" value="Unassembled WGS sequence"/>
</dbReference>
<keyword evidence="1" id="KW-0732">Signal</keyword>
<evidence type="ECO:0000313" key="2">
    <source>
        <dbReference type="EMBL" id="MBC3792082.1"/>
    </source>
</evidence>
<protein>
    <submittedName>
        <fullName evidence="2">Uncharacterized protein</fullName>
    </submittedName>
</protein>
<comment type="caution">
    <text evidence="2">The sequence shown here is derived from an EMBL/GenBank/DDBJ whole genome shotgun (WGS) entry which is preliminary data.</text>
</comment>